<dbReference type="InterPro" id="IPR000425">
    <property type="entry name" value="MIP"/>
</dbReference>
<dbReference type="Proteomes" id="UP001595969">
    <property type="component" value="Unassembled WGS sequence"/>
</dbReference>
<evidence type="ECO:0000256" key="4">
    <source>
        <dbReference type="ARBA" id="ARBA00022692"/>
    </source>
</evidence>
<dbReference type="PANTHER" id="PTHR43829:SF9">
    <property type="entry name" value="AQUAPORIN-9"/>
    <property type="match status" value="1"/>
</dbReference>
<evidence type="ECO:0000256" key="3">
    <source>
        <dbReference type="ARBA" id="ARBA00022448"/>
    </source>
</evidence>
<feature type="transmembrane region" description="Helical" evidence="8">
    <location>
        <begin position="7"/>
        <end position="24"/>
    </location>
</feature>
<dbReference type="InterPro" id="IPR023271">
    <property type="entry name" value="Aquaporin-like"/>
</dbReference>
<dbReference type="RefSeq" id="WP_204653795.1">
    <property type="nucleotide sequence ID" value="NZ_JAFBFD010000013.1"/>
</dbReference>
<dbReference type="SUPFAM" id="SSF81338">
    <property type="entry name" value="Aquaporin-like"/>
    <property type="match status" value="1"/>
</dbReference>
<evidence type="ECO:0000313" key="10">
    <source>
        <dbReference type="Proteomes" id="UP001595969"/>
    </source>
</evidence>
<keyword evidence="4 7" id="KW-0812">Transmembrane</keyword>
<dbReference type="Pfam" id="PF00230">
    <property type="entry name" value="MIP"/>
    <property type="match status" value="1"/>
</dbReference>
<name>A0ABV9MT44_9ENTE</name>
<keyword evidence="3 7" id="KW-0813">Transport</keyword>
<protein>
    <submittedName>
        <fullName evidence="9">Aquaporin</fullName>
    </submittedName>
</protein>
<feature type="transmembrane region" description="Helical" evidence="8">
    <location>
        <begin position="30"/>
        <end position="53"/>
    </location>
</feature>
<gene>
    <name evidence="9" type="ORF">ACFO5I_01110</name>
</gene>
<keyword evidence="5 8" id="KW-1133">Transmembrane helix</keyword>
<reference evidence="10" key="1">
    <citation type="journal article" date="2019" name="Int. J. Syst. Evol. Microbiol.">
        <title>The Global Catalogue of Microorganisms (GCM) 10K type strain sequencing project: providing services to taxonomists for standard genome sequencing and annotation.</title>
        <authorList>
            <consortium name="The Broad Institute Genomics Platform"/>
            <consortium name="The Broad Institute Genome Sequencing Center for Infectious Disease"/>
            <person name="Wu L."/>
            <person name="Ma J."/>
        </authorList>
    </citation>
    <scope>NUCLEOTIDE SEQUENCE [LARGE SCALE GENOMIC DNA]</scope>
    <source>
        <strain evidence="10">CGMCC 1.19032</strain>
    </source>
</reference>
<evidence type="ECO:0000256" key="2">
    <source>
        <dbReference type="ARBA" id="ARBA00006175"/>
    </source>
</evidence>
<feature type="transmembrane region" description="Helical" evidence="8">
    <location>
        <begin position="116"/>
        <end position="134"/>
    </location>
</feature>
<evidence type="ECO:0000256" key="6">
    <source>
        <dbReference type="ARBA" id="ARBA00023136"/>
    </source>
</evidence>
<evidence type="ECO:0000256" key="1">
    <source>
        <dbReference type="ARBA" id="ARBA00004141"/>
    </source>
</evidence>
<feature type="transmembrane region" description="Helical" evidence="8">
    <location>
        <begin position="146"/>
        <end position="166"/>
    </location>
</feature>
<organism evidence="9 10">
    <name type="scientific">Enterococcus lemanii</name>
    <dbReference type="NCBI Taxonomy" id="1159752"/>
    <lineage>
        <taxon>Bacteria</taxon>
        <taxon>Bacillati</taxon>
        <taxon>Bacillota</taxon>
        <taxon>Bacilli</taxon>
        <taxon>Lactobacillales</taxon>
        <taxon>Enterococcaceae</taxon>
        <taxon>Enterococcus</taxon>
    </lineage>
</organism>
<proteinExistence type="inferred from homology"/>
<keyword evidence="6 8" id="KW-0472">Membrane</keyword>
<evidence type="ECO:0000256" key="8">
    <source>
        <dbReference type="SAM" id="Phobius"/>
    </source>
</evidence>
<dbReference type="PRINTS" id="PR00783">
    <property type="entry name" value="MINTRINSICP"/>
</dbReference>
<accession>A0ABV9MT44</accession>
<keyword evidence="10" id="KW-1185">Reference proteome</keyword>
<feature type="transmembrane region" description="Helical" evidence="8">
    <location>
        <begin position="199"/>
        <end position="218"/>
    </location>
</feature>
<sequence>MLNLGEFISTFLLISLGLGSGFVLPTTSSITVGLIWGSVIIIASLIGGFFGTTNMNPIFSLYQLLGEKIDFSQFFAQLSGQVLGALLAASLILSIFKRTNTLNINHFAAIASSDRRTFNFLIEFLGSFTLLFIIETIHAFLKNEQLALLTTGLCIAGLIALIGPITGASFNPARDFCPRLVFICYQKKKQEPTSFKKSLLSSNLAPIVAVLVFSFLLYR</sequence>
<dbReference type="Gene3D" id="1.20.1080.10">
    <property type="entry name" value="Glycerol uptake facilitator protein"/>
    <property type="match status" value="1"/>
</dbReference>
<dbReference type="InterPro" id="IPR050363">
    <property type="entry name" value="MIP/Aquaporin"/>
</dbReference>
<dbReference type="PANTHER" id="PTHR43829">
    <property type="entry name" value="AQUAPORIN OR AQUAGLYCEROPORIN RELATED"/>
    <property type="match status" value="1"/>
</dbReference>
<comment type="subcellular location">
    <subcellularLocation>
        <location evidence="1">Membrane</location>
        <topology evidence="1">Multi-pass membrane protein</topology>
    </subcellularLocation>
</comment>
<feature type="transmembrane region" description="Helical" evidence="8">
    <location>
        <begin position="74"/>
        <end position="96"/>
    </location>
</feature>
<comment type="similarity">
    <text evidence="2 7">Belongs to the MIP/aquaporin (TC 1.A.8) family.</text>
</comment>
<dbReference type="EMBL" id="JBHSGS010000007">
    <property type="protein sequence ID" value="MFC4718346.1"/>
    <property type="molecule type" value="Genomic_DNA"/>
</dbReference>
<comment type="caution">
    <text evidence="9">The sequence shown here is derived from an EMBL/GenBank/DDBJ whole genome shotgun (WGS) entry which is preliminary data.</text>
</comment>
<evidence type="ECO:0000256" key="5">
    <source>
        <dbReference type="ARBA" id="ARBA00022989"/>
    </source>
</evidence>
<evidence type="ECO:0000256" key="7">
    <source>
        <dbReference type="RuleBase" id="RU000477"/>
    </source>
</evidence>
<evidence type="ECO:0000313" key="9">
    <source>
        <dbReference type="EMBL" id="MFC4718346.1"/>
    </source>
</evidence>